<dbReference type="SUPFAM" id="SSF56349">
    <property type="entry name" value="DNA breaking-rejoining enzymes"/>
    <property type="match status" value="1"/>
</dbReference>
<dbReference type="InterPro" id="IPR004107">
    <property type="entry name" value="Integrase_SAM-like_N"/>
</dbReference>
<dbReference type="Gene3D" id="1.10.443.10">
    <property type="entry name" value="Intergrase catalytic core"/>
    <property type="match status" value="1"/>
</dbReference>
<dbReference type="InterPro" id="IPR011010">
    <property type="entry name" value="DNA_brk_join_enz"/>
</dbReference>
<gene>
    <name evidence="7" type="ORF">AUJ66_04415</name>
</gene>
<dbReference type="CDD" id="cd01188">
    <property type="entry name" value="INT_RitA_C_like"/>
    <property type="match status" value="1"/>
</dbReference>
<dbReference type="InterPro" id="IPR050090">
    <property type="entry name" value="Tyrosine_recombinase_XerCD"/>
</dbReference>
<evidence type="ECO:0000259" key="5">
    <source>
        <dbReference type="PROSITE" id="PS51898"/>
    </source>
</evidence>
<evidence type="ECO:0000256" key="2">
    <source>
        <dbReference type="ARBA" id="ARBA00023125"/>
    </source>
</evidence>
<dbReference type="AlphaFoldDB" id="A0A1J4SGB9"/>
<dbReference type="Proteomes" id="UP000182278">
    <property type="component" value="Unassembled WGS sequence"/>
</dbReference>
<evidence type="ECO:0000256" key="1">
    <source>
        <dbReference type="ARBA" id="ARBA00022908"/>
    </source>
</evidence>
<reference evidence="7 8" key="1">
    <citation type="journal article" date="2016" name="Environ. Microbiol.">
        <title>Genomic resolution of a cold subsurface aquifer community provides metabolic insights for novel microbes adapted to high CO concentrations.</title>
        <authorList>
            <person name="Probst A.J."/>
            <person name="Castelle C.J."/>
            <person name="Singh A."/>
            <person name="Brown C.T."/>
            <person name="Anantharaman K."/>
            <person name="Sharon I."/>
            <person name="Hug L.A."/>
            <person name="Burstein D."/>
            <person name="Emerson J.B."/>
            <person name="Thomas B.C."/>
            <person name="Banfield J.F."/>
        </authorList>
    </citation>
    <scope>NUCLEOTIDE SEQUENCE [LARGE SCALE GENOMIC DNA]</scope>
    <source>
        <strain evidence="7">CG1_02_38_46</strain>
    </source>
</reference>
<dbReference type="InterPro" id="IPR010998">
    <property type="entry name" value="Integrase_recombinase_N"/>
</dbReference>
<dbReference type="InterPro" id="IPR013762">
    <property type="entry name" value="Integrase-like_cat_sf"/>
</dbReference>
<keyword evidence="1" id="KW-0229">DNA integration</keyword>
<organism evidence="7 8">
    <name type="scientific">Candidatus Desantisbacteria bacterium CG1_02_38_46</name>
    <dbReference type="NCBI Taxonomy" id="1817893"/>
    <lineage>
        <taxon>Bacteria</taxon>
        <taxon>Candidatus Desantisiibacteriota</taxon>
    </lineage>
</organism>
<evidence type="ECO:0000313" key="8">
    <source>
        <dbReference type="Proteomes" id="UP000182278"/>
    </source>
</evidence>
<evidence type="ECO:0000313" key="7">
    <source>
        <dbReference type="EMBL" id="OIN97086.1"/>
    </source>
</evidence>
<dbReference type="Gene3D" id="1.10.150.130">
    <property type="match status" value="2"/>
</dbReference>
<evidence type="ECO:0000256" key="3">
    <source>
        <dbReference type="ARBA" id="ARBA00023172"/>
    </source>
</evidence>
<dbReference type="GO" id="GO:0003677">
    <property type="term" value="F:DNA binding"/>
    <property type="evidence" value="ECO:0007669"/>
    <property type="project" value="UniProtKB-UniRule"/>
</dbReference>
<name>A0A1J4SGB9_9BACT</name>
<dbReference type="Pfam" id="PF00589">
    <property type="entry name" value="Phage_integrase"/>
    <property type="match status" value="1"/>
</dbReference>
<dbReference type="PROSITE" id="PS51900">
    <property type="entry name" value="CB"/>
    <property type="match status" value="2"/>
</dbReference>
<keyword evidence="2 4" id="KW-0238">DNA-binding</keyword>
<sequence>MTGLFKKVRENCKKGIFTPYLEEYLDYLLQNSYSQWKIYHGLEHILHFAKYLHKRKVNCLSQISPQDLMNYLSYRNKKFKKKFRRSLKEKYQKLIYGMIKGFLFYLHQQGLIEFKGYFEEKPSCPEVVVPFIEDYLNFCRIYRGLSTGTIKKHRHWILRMGQYLEQRKIKDFKSLKITNLDEFVLNYTSSLSQGSLQSIQWVLRNFLRYLFITGKINKDISLHIISPKMYRDKLIPKHISRKEIELVLKQVDVHTPVGKRDYAVLVLLVSYGLRSKEITNLKIKDIDWKEKKIVFSLRKSGDTLILPLKEEVSLAIGHYLRFGRPKKEYPQLFLSATAPVRPLSPNWVSNTVRKYIKKAGLNPPSKGAHIFRHSLAKHLLDQGVPLTIISKILGHKSICSTMRYIRINLEQLREVSDNYANLL</sequence>
<evidence type="ECO:0008006" key="9">
    <source>
        <dbReference type="Google" id="ProtNLM"/>
    </source>
</evidence>
<dbReference type="PANTHER" id="PTHR30349:SF90">
    <property type="entry name" value="TYROSINE RECOMBINASE XERD"/>
    <property type="match status" value="1"/>
</dbReference>
<dbReference type="PANTHER" id="PTHR30349">
    <property type="entry name" value="PHAGE INTEGRASE-RELATED"/>
    <property type="match status" value="1"/>
</dbReference>
<comment type="caution">
    <text evidence="7">The sequence shown here is derived from an EMBL/GenBank/DDBJ whole genome shotgun (WGS) entry which is preliminary data.</text>
</comment>
<dbReference type="EMBL" id="MNUO01000065">
    <property type="protein sequence ID" value="OIN97086.1"/>
    <property type="molecule type" value="Genomic_DNA"/>
</dbReference>
<feature type="domain" description="Tyr recombinase" evidence="5">
    <location>
        <begin position="234"/>
        <end position="417"/>
    </location>
</feature>
<accession>A0A1J4SGB9</accession>
<keyword evidence="3" id="KW-0233">DNA recombination</keyword>
<evidence type="ECO:0000259" key="6">
    <source>
        <dbReference type="PROSITE" id="PS51900"/>
    </source>
</evidence>
<dbReference type="GO" id="GO:0015074">
    <property type="term" value="P:DNA integration"/>
    <property type="evidence" value="ECO:0007669"/>
    <property type="project" value="UniProtKB-KW"/>
</dbReference>
<dbReference type="GO" id="GO:0006310">
    <property type="term" value="P:DNA recombination"/>
    <property type="evidence" value="ECO:0007669"/>
    <property type="project" value="UniProtKB-KW"/>
</dbReference>
<dbReference type="STRING" id="1817893.AUJ66_04415"/>
<evidence type="ECO:0000256" key="4">
    <source>
        <dbReference type="PROSITE-ProRule" id="PRU01248"/>
    </source>
</evidence>
<dbReference type="InterPro" id="IPR002104">
    <property type="entry name" value="Integrase_catalytic"/>
</dbReference>
<dbReference type="Pfam" id="PF02899">
    <property type="entry name" value="Phage_int_SAM_1"/>
    <property type="match status" value="1"/>
</dbReference>
<feature type="domain" description="Core-binding (CB)" evidence="6">
    <location>
        <begin position="126"/>
        <end position="211"/>
    </location>
</feature>
<feature type="domain" description="Core-binding (CB)" evidence="6">
    <location>
        <begin position="15"/>
        <end position="107"/>
    </location>
</feature>
<dbReference type="InterPro" id="IPR044068">
    <property type="entry name" value="CB"/>
</dbReference>
<protein>
    <recommendedName>
        <fullName evidence="9">Tyr recombinase domain-containing protein</fullName>
    </recommendedName>
</protein>
<dbReference type="PROSITE" id="PS51898">
    <property type="entry name" value="TYR_RECOMBINASE"/>
    <property type="match status" value="1"/>
</dbReference>
<proteinExistence type="predicted"/>